<accession>A0A7G2K004</accession>
<evidence type="ECO:0000313" key="1">
    <source>
        <dbReference type="EMBL" id="EFA28717.1"/>
    </source>
</evidence>
<organism evidence="1">
    <name type="scientific">Haemophilus influenzae HK1212</name>
    <dbReference type="NCBI Taxonomy" id="456482"/>
    <lineage>
        <taxon>Bacteria</taxon>
        <taxon>Pseudomonadati</taxon>
        <taxon>Pseudomonadota</taxon>
        <taxon>Gammaproteobacteria</taxon>
        <taxon>Pasteurellales</taxon>
        <taxon>Pasteurellaceae</taxon>
        <taxon>Haemophilus</taxon>
    </lineage>
</organism>
<dbReference type="AlphaFoldDB" id="A0A7G2K004"/>
<gene>
    <name evidence="1" type="ORF">HAINFHK1212_1997</name>
</gene>
<reference evidence="1" key="1">
    <citation type="journal article" date="2010" name="Genomics">
        <title>Tracing phylogenomic events leading to diversity of Haemophilus influenzae and the emergence of Brazilian Purpuric Fever (BPF)-associated clones.</title>
        <authorList>
            <person name="Papazisi L."/>
            <person name="Ratnayake S."/>
            <person name="Remortel B.G."/>
            <person name="Bock G.R."/>
            <person name="Liang W."/>
            <person name="Saeed A.I."/>
            <person name="Liu J."/>
            <person name="Fleischmann R.D."/>
            <person name="Kilian M."/>
            <person name="Peterson S.N."/>
        </authorList>
    </citation>
    <scope>NUCLEOTIDE SEQUENCE [LARGE SCALE GENOMIC DNA]</scope>
    <source>
        <strain evidence="1">HK1212</strain>
    </source>
</reference>
<dbReference type="EMBL" id="ABFC01000575">
    <property type="protein sequence ID" value="EFA28717.1"/>
    <property type="molecule type" value="Genomic_DNA"/>
</dbReference>
<protein>
    <submittedName>
        <fullName evidence="1">Uncharacterized protein</fullName>
    </submittedName>
</protein>
<name>A0A7G2K004_HAEIF</name>
<comment type="caution">
    <text evidence="1">The sequence shown here is derived from an EMBL/GenBank/DDBJ whole genome shotgun (WGS) entry which is preliminary data.</text>
</comment>
<sequence>FKNIPKHNKKETNKTTSQGIPCFEIRDNIIGA</sequence>
<feature type="non-terminal residue" evidence="1">
    <location>
        <position position="1"/>
    </location>
</feature>
<proteinExistence type="predicted"/>